<evidence type="ECO:0000256" key="1">
    <source>
        <dbReference type="SAM" id="SignalP"/>
    </source>
</evidence>
<dbReference type="AlphaFoldDB" id="A0A2V4IC72"/>
<sequence>MRCLYFLLSLLLLMPATMANDGDGTEPAPAQLTVANRTIFTFRASVLGEPPAVRVQRSGRWSTRPCVVPKG</sequence>
<accession>A0A2V4IC72</accession>
<dbReference type="Proteomes" id="UP000247620">
    <property type="component" value="Unassembled WGS sequence"/>
</dbReference>
<evidence type="ECO:0000313" key="2">
    <source>
        <dbReference type="EMBL" id="PYB84304.1"/>
    </source>
</evidence>
<dbReference type="RefSeq" id="WP_110698596.1">
    <property type="nucleotide sequence ID" value="NZ_CP151184.1"/>
</dbReference>
<organism evidence="2 3">
    <name type="scientific">Pseudomonas soli</name>
    <dbReference type="NCBI Taxonomy" id="1306993"/>
    <lineage>
        <taxon>Bacteria</taxon>
        <taxon>Pseudomonadati</taxon>
        <taxon>Pseudomonadota</taxon>
        <taxon>Gammaproteobacteria</taxon>
        <taxon>Pseudomonadales</taxon>
        <taxon>Pseudomonadaceae</taxon>
        <taxon>Pseudomonas</taxon>
    </lineage>
</organism>
<protein>
    <submittedName>
        <fullName evidence="2">Uncharacterized protein</fullName>
    </submittedName>
</protein>
<keyword evidence="1" id="KW-0732">Signal</keyword>
<comment type="caution">
    <text evidence="2">The sequence shown here is derived from an EMBL/GenBank/DDBJ whole genome shotgun (WGS) entry which is preliminary data.</text>
</comment>
<feature type="signal peptide" evidence="1">
    <location>
        <begin position="1"/>
        <end position="19"/>
    </location>
</feature>
<proteinExistence type="predicted"/>
<gene>
    <name evidence="2" type="ORF">DMX07_07140</name>
</gene>
<evidence type="ECO:0000313" key="3">
    <source>
        <dbReference type="Proteomes" id="UP000247620"/>
    </source>
</evidence>
<dbReference type="EMBL" id="QJRO01000003">
    <property type="protein sequence ID" value="PYB84304.1"/>
    <property type="molecule type" value="Genomic_DNA"/>
</dbReference>
<feature type="chain" id="PRO_5016119777" evidence="1">
    <location>
        <begin position="20"/>
        <end position="71"/>
    </location>
</feature>
<reference evidence="2 3" key="1">
    <citation type="submission" date="2018-06" db="EMBL/GenBank/DDBJ databases">
        <title>Pseudomonas diversity within urban Lake Michigan freshwaters.</title>
        <authorList>
            <person name="Batrich M."/>
            <person name="Hatzopoulos T."/>
            <person name="Putonti C."/>
        </authorList>
    </citation>
    <scope>NUCLEOTIDE SEQUENCE [LARGE SCALE GENOMIC DNA]</scope>
    <source>
        <strain evidence="2 3">LBp-160603</strain>
    </source>
</reference>
<name>A0A2V4IC72_9PSED</name>